<dbReference type="InterPro" id="IPR007312">
    <property type="entry name" value="Phosphoesterase"/>
</dbReference>
<proteinExistence type="predicted"/>
<gene>
    <name evidence="2" type="ORF">L2A60_17455</name>
</gene>
<reference evidence="2 3" key="1">
    <citation type="submission" date="2022-01" db="EMBL/GenBank/DDBJ databases">
        <authorList>
            <person name="Won M."/>
            <person name="Kim S.-J."/>
            <person name="Kwon S.-W."/>
        </authorList>
    </citation>
    <scope>NUCLEOTIDE SEQUENCE [LARGE SCALE GENOMIC DNA]</scope>
    <source>
        <strain evidence="2 3">KCTC 23505</strain>
    </source>
</reference>
<dbReference type="PANTHER" id="PTHR31956">
    <property type="entry name" value="NON-SPECIFIC PHOSPHOLIPASE C4-RELATED"/>
    <property type="match status" value="1"/>
</dbReference>
<dbReference type="EMBL" id="JAKGBZ010000053">
    <property type="protein sequence ID" value="MCF3948458.1"/>
    <property type="molecule type" value="Genomic_DNA"/>
</dbReference>
<protein>
    <submittedName>
        <fullName evidence="2">Alkaline phosphatase family protein</fullName>
    </submittedName>
</protein>
<comment type="caution">
    <text evidence="2">The sequence shown here is derived from an EMBL/GenBank/DDBJ whole genome shotgun (WGS) entry which is preliminary data.</text>
</comment>
<dbReference type="RefSeq" id="WP_235705742.1">
    <property type="nucleotide sequence ID" value="NZ_JAKGBZ010000053.1"/>
</dbReference>
<dbReference type="Proteomes" id="UP001521209">
    <property type="component" value="Unassembled WGS sequence"/>
</dbReference>
<evidence type="ECO:0000256" key="1">
    <source>
        <dbReference type="ARBA" id="ARBA00022801"/>
    </source>
</evidence>
<name>A0ABS9E0C1_9PROT</name>
<sequence>MAHRKNFITFKGEPWYCEKMVSSRATRREIIRATMAAGPLVLAAPYIEGIARASGLSHAAQLRGKIDHIVVIFQENRSFDHYFGTYRNPNGKKPLNLLDAEGAIDWRFLGLQKNPAGISYSTLPMPIDVPALQRSLFRNLPFHIGPYVPAAQNIRWDPQHRFFRMSAELNNGRMDRFVAFATGSHTHLSRADLRTFSAEVIGFDLSRPSGPVLGFYDRDDLPFYHRLADRYTLFDRFFQAMTGGSTGNALYLVAARSCVNPHVSTDARSPFDPKATGLDHQFFELPYDHYGTMVNDLPPSQGPISANNIRALKLSPPPSLQTYDNIGDRLTRAGVSWAWFNENWNLVNPWALKTALGSGDGSAIIDTGKLYEGHHNPFQYYPRWPAYVRRGHIRSSDDFFDDAASGKLPGVSFVKASGAHDEHPANCPPAWGMAWVERLVRAMADSPAWNRTAIIITYDEGGGFWDQVAPPQIDAYGLGTRIPAILVSPYARIGFIDHHVAHTGSVLKLIETRFGLAPLNHRDRDAYDMSGAFDWDQRPNPFPV</sequence>
<evidence type="ECO:0000313" key="3">
    <source>
        <dbReference type="Proteomes" id="UP001521209"/>
    </source>
</evidence>
<accession>A0ABS9E0C1</accession>
<dbReference type="CDD" id="cd16013">
    <property type="entry name" value="AcpA"/>
    <property type="match status" value="1"/>
</dbReference>
<dbReference type="InterPro" id="IPR017850">
    <property type="entry name" value="Alkaline_phosphatase_core_sf"/>
</dbReference>
<dbReference type="Pfam" id="PF04185">
    <property type="entry name" value="Phosphoesterase"/>
    <property type="match status" value="1"/>
</dbReference>
<organism evidence="2 3">
    <name type="scientific">Acidiphilium iwatense</name>
    <dbReference type="NCBI Taxonomy" id="768198"/>
    <lineage>
        <taxon>Bacteria</taxon>
        <taxon>Pseudomonadati</taxon>
        <taxon>Pseudomonadota</taxon>
        <taxon>Alphaproteobacteria</taxon>
        <taxon>Acetobacterales</taxon>
        <taxon>Acidocellaceae</taxon>
        <taxon>Acidiphilium</taxon>
    </lineage>
</organism>
<dbReference type="PANTHER" id="PTHR31956:SF1">
    <property type="entry name" value="NON-SPECIFIC PHOSPHOLIPASE C1"/>
    <property type="match status" value="1"/>
</dbReference>
<evidence type="ECO:0000313" key="2">
    <source>
        <dbReference type="EMBL" id="MCF3948458.1"/>
    </source>
</evidence>
<dbReference type="Gene3D" id="3.40.720.10">
    <property type="entry name" value="Alkaline Phosphatase, subunit A"/>
    <property type="match status" value="2"/>
</dbReference>
<keyword evidence="1" id="KW-0378">Hydrolase</keyword>
<keyword evidence="3" id="KW-1185">Reference proteome</keyword>
<dbReference type="SUPFAM" id="SSF53649">
    <property type="entry name" value="Alkaline phosphatase-like"/>
    <property type="match status" value="1"/>
</dbReference>